<organism evidence="2 3">
    <name type="scientific">Clytia hemisphaerica</name>
    <dbReference type="NCBI Taxonomy" id="252671"/>
    <lineage>
        <taxon>Eukaryota</taxon>
        <taxon>Metazoa</taxon>
        <taxon>Cnidaria</taxon>
        <taxon>Hydrozoa</taxon>
        <taxon>Hydroidolina</taxon>
        <taxon>Leptothecata</taxon>
        <taxon>Obeliida</taxon>
        <taxon>Clytiidae</taxon>
        <taxon>Clytia</taxon>
    </lineage>
</organism>
<name>A0A7M6DPP2_9CNID</name>
<accession>A0A7M6DPP2</accession>
<proteinExistence type="predicted"/>
<dbReference type="Proteomes" id="UP000594262">
    <property type="component" value="Unplaced"/>
</dbReference>
<feature type="compositionally biased region" description="Basic and acidic residues" evidence="1">
    <location>
        <begin position="42"/>
        <end position="51"/>
    </location>
</feature>
<keyword evidence="3" id="KW-1185">Reference proteome</keyword>
<evidence type="ECO:0000313" key="2">
    <source>
        <dbReference type="EnsemblMetazoa" id="CLYHEMP020699.1"/>
    </source>
</evidence>
<protein>
    <submittedName>
        <fullName evidence="2">Uncharacterized protein</fullName>
    </submittedName>
</protein>
<dbReference type="EnsemblMetazoa" id="CLYHEMT020699.1">
    <property type="protein sequence ID" value="CLYHEMP020699.1"/>
    <property type="gene ID" value="CLYHEMG020699"/>
</dbReference>
<evidence type="ECO:0000313" key="3">
    <source>
        <dbReference type="Proteomes" id="UP000594262"/>
    </source>
</evidence>
<evidence type="ECO:0000256" key="1">
    <source>
        <dbReference type="SAM" id="MobiDB-lite"/>
    </source>
</evidence>
<dbReference type="RefSeq" id="XP_066924754.1">
    <property type="nucleotide sequence ID" value="XM_067068653.1"/>
</dbReference>
<dbReference type="GeneID" id="136812173"/>
<dbReference type="AlphaFoldDB" id="A0A7M6DPP2"/>
<sequence length="456" mass="51815">MPPYGSPYKDEIKDETGMPPYGSPYKDEIKDETGMPPYSSPYKDEIKDETGRPPYSSPYKDEINDESAPANNEREMEGFPPISPGWDKIKDESAPVYRDHHHREVEEKPAVSTYIANWWNTFDHGGWSRCADGTYLTGLWRNSPPGAFWTVQKKDRLGLLEEGDCKTAPSELVGDSKDQDCYRLDITNIFDHKGWAKCTTGYYIKSIYSTKGSSLHNIEELQCCKPKVNNVIQGVCYDQSVSDSFDKKGWSKCRNGTYMTGMWRNDCDSLHCIERFKCCGMKKNVVSPGKVLVSTSDWWTTFDHGGWSKCPAGEYMTGLYRSSPESTDRIGLLEEGECKSAPLNWASLSRQDCHDLDLKISFDKQGWGKCKPGYYMSGMYSTKGTNLHNIENFQCCRPNTNAVIQGSCYQQDVKISFDNKGWSKCKSGTYMTGLYRSTCDWLYCIESFNCCAMKHV</sequence>
<dbReference type="OrthoDB" id="5984372at2759"/>
<feature type="region of interest" description="Disordered" evidence="1">
    <location>
        <begin position="1"/>
        <end position="87"/>
    </location>
</feature>
<reference evidence="2" key="1">
    <citation type="submission" date="2021-01" db="UniProtKB">
        <authorList>
            <consortium name="EnsemblMetazoa"/>
        </authorList>
    </citation>
    <scope>IDENTIFICATION</scope>
</reference>